<dbReference type="OrthoDB" id="9761733at2"/>
<sequence>MLSDSEIAKQSQPQPISEIAKSLNIDEQYLIPFGNEITKINISALTAPSQQKDSKLILVSATTPTRAGEGKTTTTIGLGQAFTQLGDSVCLALREPSLGPCMGMKGGATGGGYSQVIPADRINLHFTGDFHAITAANNFISATIDNHIFHGNALNIDPRQIVWRRVMDMNDRSLRKIVLGLGGKMQGIPREGGFDITAASEIMAILCLANDFNDLKRRLNNTLIGYSYADQPIFVKSLGITGALLALLRDALHPNLVQSLEGTPAFIHGGPFANIAHGCNSVLATKMAMHHAEWAITEAGFGFDLGAEKFFDIKCRMAEIDPAAVVLVTTVRALKMHGGMDKNHLTTANTEFVTQGLENLDKHIENVQLFNKNLVVACNRFADDTDEEIAIIRQHVEDKGLLFAESNHYAEGGKGAIELAEKVKLAAEDSKPFEPVYYLQDSVIEKIRKICTAMYGAADVAFTKEAEKDLRHVEKLKLTMLPVCIAKAPSSLSDDPMLHGRPRDFQVTVRNIQVNAGAGFLVVLTGDIMRMPGLPKEPAAMNIELLPNGDITGVG</sequence>
<dbReference type="AlphaFoldDB" id="A0A545T154"/>
<evidence type="ECO:0000256" key="3">
    <source>
        <dbReference type="ARBA" id="ARBA00022598"/>
    </source>
</evidence>
<dbReference type="Proteomes" id="UP000317839">
    <property type="component" value="Unassembled WGS sequence"/>
</dbReference>
<protein>
    <recommendedName>
        <fullName evidence="8">Formate--tetrahydrofolate ligase</fullName>
        <ecNumber evidence="8">6.3.4.3</ecNumber>
    </recommendedName>
    <alternativeName>
        <fullName evidence="8">Formyltetrahydrofolate synthetase</fullName>
        <shortName evidence="8">FHS</shortName>
        <shortName evidence="8">FTHFS</shortName>
    </alternativeName>
</protein>
<dbReference type="GO" id="GO:0035999">
    <property type="term" value="P:tetrahydrofolate interconversion"/>
    <property type="evidence" value="ECO:0007669"/>
    <property type="project" value="UniProtKB-UniRule"/>
</dbReference>
<organism evidence="9 10">
    <name type="scientific">Aliikangiella marina</name>
    <dbReference type="NCBI Taxonomy" id="1712262"/>
    <lineage>
        <taxon>Bacteria</taxon>
        <taxon>Pseudomonadati</taxon>
        <taxon>Pseudomonadota</taxon>
        <taxon>Gammaproteobacteria</taxon>
        <taxon>Oceanospirillales</taxon>
        <taxon>Pleioneaceae</taxon>
        <taxon>Aliikangiella</taxon>
    </lineage>
</organism>
<dbReference type="GO" id="GO:0004329">
    <property type="term" value="F:formate-tetrahydrofolate ligase activity"/>
    <property type="evidence" value="ECO:0007669"/>
    <property type="project" value="UniProtKB-UniRule"/>
</dbReference>
<evidence type="ECO:0000313" key="9">
    <source>
        <dbReference type="EMBL" id="TQV70940.1"/>
    </source>
</evidence>
<comment type="caution">
    <text evidence="9">The sequence shown here is derived from an EMBL/GenBank/DDBJ whole genome shotgun (WGS) entry which is preliminary data.</text>
</comment>
<keyword evidence="2 8" id="KW-0554">One-carbon metabolism</keyword>
<evidence type="ECO:0000256" key="6">
    <source>
        <dbReference type="ARBA" id="ARBA00049033"/>
    </source>
</evidence>
<proteinExistence type="inferred from homology"/>
<comment type="similarity">
    <text evidence="7 8">Belongs to the formate--tetrahydrofolate ligase family.</text>
</comment>
<keyword evidence="10" id="KW-1185">Reference proteome</keyword>
<keyword evidence="3 8" id="KW-0436">Ligase</keyword>
<evidence type="ECO:0000256" key="7">
    <source>
        <dbReference type="ARBA" id="ARBA00061363"/>
    </source>
</evidence>
<gene>
    <name evidence="8" type="primary">fhs</name>
    <name evidence="9" type="ORF">FLL45_21680</name>
</gene>
<dbReference type="HAMAP" id="MF_01543">
    <property type="entry name" value="FTHFS"/>
    <property type="match status" value="1"/>
</dbReference>
<accession>A0A545T154</accession>
<reference evidence="9 10" key="1">
    <citation type="submission" date="2019-06" db="EMBL/GenBank/DDBJ databases">
        <title>Draft genome of Aliikangiella marina GYP-15.</title>
        <authorList>
            <person name="Wang G."/>
        </authorList>
    </citation>
    <scope>NUCLEOTIDE SEQUENCE [LARGE SCALE GENOMIC DNA]</scope>
    <source>
        <strain evidence="9 10">GYP-15</strain>
    </source>
</reference>
<evidence type="ECO:0000256" key="4">
    <source>
        <dbReference type="ARBA" id="ARBA00022741"/>
    </source>
</evidence>
<evidence type="ECO:0000256" key="8">
    <source>
        <dbReference type="HAMAP-Rule" id="MF_01543"/>
    </source>
</evidence>
<dbReference type="FunFam" id="3.30.1510.10:FF:000001">
    <property type="entry name" value="Formate--tetrahydrofolate ligase"/>
    <property type="match status" value="1"/>
</dbReference>
<dbReference type="Gene3D" id="3.40.50.300">
    <property type="entry name" value="P-loop containing nucleotide triphosphate hydrolases"/>
    <property type="match status" value="1"/>
</dbReference>
<feature type="binding site" evidence="8">
    <location>
        <begin position="65"/>
        <end position="72"/>
    </location>
    <ligand>
        <name>ATP</name>
        <dbReference type="ChEBI" id="CHEBI:30616"/>
    </ligand>
</feature>
<dbReference type="UniPathway" id="UPA00193"/>
<dbReference type="InterPro" id="IPR020628">
    <property type="entry name" value="Formate_THF_ligase_CS"/>
</dbReference>
<keyword evidence="5 8" id="KW-0067">ATP-binding</keyword>
<comment type="pathway">
    <text evidence="1 8">One-carbon metabolism; tetrahydrofolate interconversion.</text>
</comment>
<dbReference type="SUPFAM" id="SSF52540">
    <property type="entry name" value="P-loop containing nucleoside triphosphate hydrolases"/>
    <property type="match status" value="1"/>
</dbReference>
<evidence type="ECO:0000256" key="2">
    <source>
        <dbReference type="ARBA" id="ARBA00022563"/>
    </source>
</evidence>
<dbReference type="CDD" id="cd00477">
    <property type="entry name" value="FTHFS"/>
    <property type="match status" value="1"/>
</dbReference>
<evidence type="ECO:0000256" key="5">
    <source>
        <dbReference type="ARBA" id="ARBA00022840"/>
    </source>
</evidence>
<dbReference type="Gene3D" id="3.30.1510.10">
    <property type="entry name" value="Domain 2, N(10)-formyltetrahydrofolate synthetase"/>
    <property type="match status" value="1"/>
</dbReference>
<dbReference type="GO" id="GO:0005524">
    <property type="term" value="F:ATP binding"/>
    <property type="evidence" value="ECO:0007669"/>
    <property type="project" value="UniProtKB-UniRule"/>
</dbReference>
<name>A0A545T154_9GAMM</name>
<dbReference type="Pfam" id="PF01268">
    <property type="entry name" value="FTHFS"/>
    <property type="match status" value="1"/>
</dbReference>
<dbReference type="PROSITE" id="PS00721">
    <property type="entry name" value="FTHFS_1"/>
    <property type="match status" value="1"/>
</dbReference>
<evidence type="ECO:0000313" key="10">
    <source>
        <dbReference type="Proteomes" id="UP000317839"/>
    </source>
</evidence>
<evidence type="ECO:0000256" key="1">
    <source>
        <dbReference type="ARBA" id="ARBA00004777"/>
    </source>
</evidence>
<dbReference type="NCBIfam" id="NF010030">
    <property type="entry name" value="PRK13505.1"/>
    <property type="match status" value="1"/>
</dbReference>
<dbReference type="InterPro" id="IPR027417">
    <property type="entry name" value="P-loop_NTPase"/>
</dbReference>
<dbReference type="EC" id="6.3.4.3" evidence="8"/>
<dbReference type="Gene3D" id="3.10.410.10">
    <property type="entry name" value="Formyltetrahydrofolate synthetase, domain 3"/>
    <property type="match status" value="1"/>
</dbReference>
<dbReference type="RefSeq" id="WP_142944157.1">
    <property type="nucleotide sequence ID" value="NZ_VIKR01000007.1"/>
</dbReference>
<keyword evidence="4 8" id="KW-0547">Nucleotide-binding</keyword>
<dbReference type="InterPro" id="IPR000559">
    <property type="entry name" value="Formate_THF_ligase"/>
</dbReference>
<comment type="catalytic activity">
    <reaction evidence="6 8">
        <text>(6S)-5,6,7,8-tetrahydrofolate + formate + ATP = (6R)-10-formyltetrahydrofolate + ADP + phosphate</text>
        <dbReference type="Rhea" id="RHEA:20221"/>
        <dbReference type="ChEBI" id="CHEBI:15740"/>
        <dbReference type="ChEBI" id="CHEBI:30616"/>
        <dbReference type="ChEBI" id="CHEBI:43474"/>
        <dbReference type="ChEBI" id="CHEBI:57453"/>
        <dbReference type="ChEBI" id="CHEBI:195366"/>
        <dbReference type="ChEBI" id="CHEBI:456216"/>
        <dbReference type="EC" id="6.3.4.3"/>
    </reaction>
</comment>
<dbReference type="EMBL" id="VIKR01000007">
    <property type="protein sequence ID" value="TQV70940.1"/>
    <property type="molecule type" value="Genomic_DNA"/>
</dbReference>